<dbReference type="SMART" id="SM00708">
    <property type="entry name" value="PhBP"/>
    <property type="match status" value="1"/>
</dbReference>
<evidence type="ECO:0000256" key="2">
    <source>
        <dbReference type="ARBA" id="ARBA00008098"/>
    </source>
</evidence>
<dbReference type="GO" id="GO:0005615">
    <property type="term" value="C:extracellular space"/>
    <property type="evidence" value="ECO:0007669"/>
    <property type="project" value="TreeGrafter"/>
</dbReference>
<proteinExistence type="evidence at transcript level"/>
<comment type="similarity">
    <text evidence="2">Belongs to the PBP/GOBP family.</text>
</comment>
<dbReference type="FunFam" id="1.10.238.20:FF:000001">
    <property type="entry name" value="General odorant-binding protein lush"/>
    <property type="match status" value="1"/>
</dbReference>
<reference evidence="6" key="1">
    <citation type="submission" date="2015-05" db="EMBL/GenBank/DDBJ databases">
        <title>Transcriptome analysis and olfactory genes identification of a widely used parasitoid wasp Trichogramma dendrolimi Matsumura (Hymenoptera: Trichogrammatidae).</title>
        <authorList>
            <person name="Zhang S."/>
        </authorList>
    </citation>
    <scope>NUCLEOTIDE SEQUENCE</scope>
</reference>
<evidence type="ECO:0000313" key="6">
    <source>
        <dbReference type="EMBL" id="ANG08507.1"/>
    </source>
</evidence>
<dbReference type="PANTHER" id="PTHR11857">
    <property type="entry name" value="ODORANT BINDING PROTEIN-RELATED"/>
    <property type="match status" value="1"/>
</dbReference>
<dbReference type="SUPFAM" id="SSF47565">
    <property type="entry name" value="Insect pheromone/odorant-binding proteins"/>
    <property type="match status" value="1"/>
</dbReference>
<dbReference type="AlphaFoldDB" id="A0A2S0BG97"/>
<evidence type="ECO:0000256" key="3">
    <source>
        <dbReference type="ARBA" id="ARBA00022525"/>
    </source>
</evidence>
<sequence>MKLFIEIFILAVAAFCLVTADRPDFVTDEILEMVASDKARCMKEHGTTESMIDAVNEGNIVNDRAITCYMYCLFEAFSLVDEDGILEVEMLVGFLPEHMQASAETIISSCTNESAGDVCDKMYATAKCIYDKRPDLWFML</sequence>
<feature type="chain" id="PRO_5015764437" evidence="5">
    <location>
        <begin position="21"/>
        <end position="140"/>
    </location>
</feature>
<evidence type="ECO:0000256" key="4">
    <source>
        <dbReference type="ARBA" id="ARBA00022729"/>
    </source>
</evidence>
<dbReference type="Pfam" id="PF01395">
    <property type="entry name" value="PBP_GOBP"/>
    <property type="match status" value="1"/>
</dbReference>
<comment type="subcellular location">
    <subcellularLocation>
        <location evidence="1">Secreted</location>
    </subcellularLocation>
</comment>
<dbReference type="CDD" id="cd23992">
    <property type="entry name" value="PBP_GOBP"/>
    <property type="match status" value="1"/>
</dbReference>
<name>A0A2S0BG97_9HYME</name>
<dbReference type="GO" id="GO:0007608">
    <property type="term" value="P:sensory perception of smell"/>
    <property type="evidence" value="ECO:0007669"/>
    <property type="project" value="TreeGrafter"/>
</dbReference>
<dbReference type="GO" id="GO:0005549">
    <property type="term" value="F:odorant binding"/>
    <property type="evidence" value="ECO:0007669"/>
    <property type="project" value="InterPro"/>
</dbReference>
<dbReference type="InterPro" id="IPR036728">
    <property type="entry name" value="PBP_GOBP_sf"/>
</dbReference>
<dbReference type="Gene3D" id="1.10.238.20">
    <property type="entry name" value="Pheromone/general odorant binding protein domain"/>
    <property type="match status" value="1"/>
</dbReference>
<protein>
    <submittedName>
        <fullName evidence="6">Odorant-binding protein 17</fullName>
    </submittedName>
</protein>
<organism evidence="6">
    <name type="scientific">Trichogramma dendrolimi</name>
    <dbReference type="NCBI Taxonomy" id="114056"/>
    <lineage>
        <taxon>Eukaryota</taxon>
        <taxon>Metazoa</taxon>
        <taxon>Ecdysozoa</taxon>
        <taxon>Arthropoda</taxon>
        <taxon>Hexapoda</taxon>
        <taxon>Insecta</taxon>
        <taxon>Pterygota</taxon>
        <taxon>Neoptera</taxon>
        <taxon>Endopterygota</taxon>
        <taxon>Hymenoptera</taxon>
        <taxon>Apocrita</taxon>
        <taxon>Proctotrupomorpha</taxon>
        <taxon>Chalcidoidea</taxon>
        <taxon>Trichogrammatidae</taxon>
        <taxon>Trichogramma</taxon>
    </lineage>
</organism>
<dbReference type="PANTHER" id="PTHR11857:SF43">
    <property type="entry name" value="GEO07291P1-RELATED"/>
    <property type="match status" value="1"/>
</dbReference>
<keyword evidence="3" id="KW-0964">Secreted</keyword>
<evidence type="ECO:0000256" key="1">
    <source>
        <dbReference type="ARBA" id="ARBA00004613"/>
    </source>
</evidence>
<accession>A0A2S0BG97</accession>
<dbReference type="InterPro" id="IPR006170">
    <property type="entry name" value="PBP/GOBP"/>
</dbReference>
<dbReference type="EMBL" id="KR812307">
    <property type="protein sequence ID" value="ANG08507.1"/>
    <property type="molecule type" value="mRNA"/>
</dbReference>
<feature type="signal peptide" evidence="5">
    <location>
        <begin position="1"/>
        <end position="20"/>
    </location>
</feature>
<evidence type="ECO:0000256" key="5">
    <source>
        <dbReference type="SAM" id="SignalP"/>
    </source>
</evidence>
<keyword evidence="4 5" id="KW-0732">Signal</keyword>